<dbReference type="Proteomes" id="UP000252770">
    <property type="component" value="Unassembled WGS sequence"/>
</dbReference>
<gene>
    <name evidence="3" type="ORF">DT076_17835</name>
</gene>
<dbReference type="PANTHER" id="PTHR19136:SF81">
    <property type="entry name" value="MOLYBDENUM COFACTOR GUANYLYLTRANSFERASE"/>
    <property type="match status" value="1"/>
</dbReference>
<keyword evidence="4" id="KW-1185">Reference proteome</keyword>
<dbReference type="AlphaFoldDB" id="A0A367YQK1"/>
<sequence>MPVEVPTGYDALVLAGGRARRLDGASKPEVELRGRRLVDHVLGAVTGADATVVVAPETLALPDGVRRTLESPPSGGPVAGLVAGLAALADGRTPGQLTVVLGCDAPFVAGALPRLLAALVADPQLDGAVVADADGRRQWLSAAYRTEALRRALGGSDGRDAAVRAVLGGLRLHVEPARGLEAVDLDTWDDIRAVQA</sequence>
<reference evidence="3 4" key="1">
    <citation type="submission" date="2018-07" db="EMBL/GenBank/DDBJ databases">
        <title>Desertimonas flava gen. nov. sp. nov.</title>
        <authorList>
            <person name="Liu S."/>
        </authorList>
    </citation>
    <scope>NUCLEOTIDE SEQUENCE [LARGE SCALE GENOMIC DNA]</scope>
    <source>
        <strain evidence="3 4">16Sb5-5</strain>
    </source>
</reference>
<evidence type="ECO:0000259" key="2">
    <source>
        <dbReference type="Pfam" id="PF12804"/>
    </source>
</evidence>
<dbReference type="InterPro" id="IPR025877">
    <property type="entry name" value="MobA-like_NTP_Trfase"/>
</dbReference>
<dbReference type="InterPro" id="IPR029044">
    <property type="entry name" value="Nucleotide-diphossugar_trans"/>
</dbReference>
<dbReference type="GO" id="GO:0016779">
    <property type="term" value="F:nucleotidyltransferase activity"/>
    <property type="evidence" value="ECO:0007669"/>
    <property type="project" value="UniProtKB-ARBA"/>
</dbReference>
<dbReference type="SUPFAM" id="SSF53448">
    <property type="entry name" value="Nucleotide-diphospho-sugar transferases"/>
    <property type="match status" value="1"/>
</dbReference>
<dbReference type="PANTHER" id="PTHR19136">
    <property type="entry name" value="MOLYBDENUM COFACTOR GUANYLYLTRANSFERASE"/>
    <property type="match status" value="1"/>
</dbReference>
<evidence type="ECO:0000313" key="3">
    <source>
        <dbReference type="EMBL" id="RCK68114.1"/>
    </source>
</evidence>
<evidence type="ECO:0000256" key="1">
    <source>
        <dbReference type="ARBA" id="ARBA00022679"/>
    </source>
</evidence>
<protein>
    <submittedName>
        <fullName evidence="3">Molybdopterin-guanine dinucleotide biosynthesis protein</fullName>
    </submittedName>
</protein>
<comment type="caution">
    <text evidence="3">The sequence shown here is derived from an EMBL/GenBank/DDBJ whole genome shotgun (WGS) entry which is preliminary data.</text>
</comment>
<dbReference type="EMBL" id="QOUI01000014">
    <property type="protein sequence ID" value="RCK68114.1"/>
    <property type="molecule type" value="Genomic_DNA"/>
</dbReference>
<dbReference type="Pfam" id="PF12804">
    <property type="entry name" value="NTP_transf_3"/>
    <property type="match status" value="1"/>
</dbReference>
<name>A0A367YQK1_9ACTN</name>
<accession>A0A367YQK1</accession>
<keyword evidence="1" id="KW-0808">Transferase</keyword>
<evidence type="ECO:0000313" key="4">
    <source>
        <dbReference type="Proteomes" id="UP000252770"/>
    </source>
</evidence>
<feature type="domain" description="MobA-like NTP transferase" evidence="2">
    <location>
        <begin position="11"/>
        <end position="157"/>
    </location>
</feature>
<proteinExistence type="predicted"/>
<organism evidence="3 4">
    <name type="scientific">Desertihabitans brevis</name>
    <dbReference type="NCBI Taxonomy" id="2268447"/>
    <lineage>
        <taxon>Bacteria</taxon>
        <taxon>Bacillati</taxon>
        <taxon>Actinomycetota</taxon>
        <taxon>Actinomycetes</taxon>
        <taxon>Propionibacteriales</taxon>
        <taxon>Propionibacteriaceae</taxon>
        <taxon>Desertihabitans</taxon>
    </lineage>
</organism>
<dbReference type="Gene3D" id="3.90.550.10">
    <property type="entry name" value="Spore Coat Polysaccharide Biosynthesis Protein SpsA, Chain A"/>
    <property type="match status" value="1"/>
</dbReference>